<accession>A0AA36IY88</accession>
<organism evidence="2 3">
    <name type="scientific">Effrenium voratum</name>
    <dbReference type="NCBI Taxonomy" id="2562239"/>
    <lineage>
        <taxon>Eukaryota</taxon>
        <taxon>Sar</taxon>
        <taxon>Alveolata</taxon>
        <taxon>Dinophyceae</taxon>
        <taxon>Suessiales</taxon>
        <taxon>Symbiodiniaceae</taxon>
        <taxon>Effrenium</taxon>
    </lineage>
</organism>
<dbReference type="AlphaFoldDB" id="A0AA36IY88"/>
<proteinExistence type="predicted"/>
<dbReference type="EMBL" id="CAUJNA010003046">
    <property type="protein sequence ID" value="CAJ1395068.1"/>
    <property type="molecule type" value="Genomic_DNA"/>
</dbReference>
<keyword evidence="3" id="KW-1185">Reference proteome</keyword>
<name>A0AA36IY88_9DINO</name>
<comment type="caution">
    <text evidence="2">The sequence shown here is derived from an EMBL/GenBank/DDBJ whole genome shotgun (WGS) entry which is preliminary data.</text>
</comment>
<evidence type="ECO:0000313" key="2">
    <source>
        <dbReference type="EMBL" id="CAJ1395068.1"/>
    </source>
</evidence>
<protein>
    <recommendedName>
        <fullName evidence="4">C3H1-type domain-containing protein</fullName>
    </recommendedName>
</protein>
<evidence type="ECO:0008006" key="4">
    <source>
        <dbReference type="Google" id="ProtNLM"/>
    </source>
</evidence>
<feature type="compositionally biased region" description="Polar residues" evidence="1">
    <location>
        <begin position="52"/>
        <end position="67"/>
    </location>
</feature>
<feature type="compositionally biased region" description="Pro residues" evidence="1">
    <location>
        <begin position="432"/>
        <end position="442"/>
    </location>
</feature>
<feature type="region of interest" description="Disordered" evidence="1">
    <location>
        <begin position="48"/>
        <end position="67"/>
    </location>
</feature>
<feature type="compositionally biased region" description="Polar residues" evidence="1">
    <location>
        <begin position="91"/>
        <end position="101"/>
    </location>
</feature>
<feature type="region of interest" description="Disordered" evidence="1">
    <location>
        <begin position="412"/>
        <end position="537"/>
    </location>
</feature>
<feature type="region of interest" description="Disordered" evidence="1">
    <location>
        <begin position="84"/>
        <end position="132"/>
    </location>
</feature>
<gene>
    <name evidence="2" type="ORF">EVOR1521_LOCUS19589</name>
</gene>
<evidence type="ECO:0000313" key="3">
    <source>
        <dbReference type="Proteomes" id="UP001178507"/>
    </source>
</evidence>
<dbReference type="Proteomes" id="UP001178507">
    <property type="component" value="Unassembled WGS sequence"/>
</dbReference>
<feature type="compositionally biased region" description="Polar residues" evidence="1">
    <location>
        <begin position="460"/>
        <end position="478"/>
    </location>
</feature>
<feature type="region of interest" description="Disordered" evidence="1">
    <location>
        <begin position="222"/>
        <end position="258"/>
    </location>
</feature>
<feature type="region of interest" description="Disordered" evidence="1">
    <location>
        <begin position="1"/>
        <end position="42"/>
    </location>
</feature>
<evidence type="ECO:0000256" key="1">
    <source>
        <dbReference type="SAM" id="MobiDB-lite"/>
    </source>
</evidence>
<reference evidence="2" key="1">
    <citation type="submission" date="2023-08" db="EMBL/GenBank/DDBJ databases">
        <authorList>
            <person name="Chen Y."/>
            <person name="Shah S."/>
            <person name="Dougan E. K."/>
            <person name="Thang M."/>
            <person name="Chan C."/>
        </authorList>
    </citation>
    <scope>NUCLEOTIDE SEQUENCE</scope>
</reference>
<sequence length="537" mass="56300">MPAKRPVPLTDAALGHKSEATGELTNQSAIGETNAGVPLPVKNTFIDVPSGFSPTTTPTDAQPVSTAPAQVHFQQGFLKRAVLESVEESSAAPSNGPSQGASAKGPPSVRSNFGGSAFPATPLMTPSPTGTSFFSESRYQLFGGPSPLKEGISAAPGAGPPALAGDAYRPPGEAYRPGGAGAPGGLLLSVPPPGQANQGAYGFVREPISGALGSEVARLALGKADSDEEDADSEAERQQAQMAAAGRTVETAPKPPPGAVHPSLGSAFHESGNCKRCCFFPRNRCLNGYECEFCHYEHEKRKRKNKKNKKKKAGEHMDDYFADGGNMLRPDLGWPPAAPALHPGPHPAPFVEGPLTYQWTDGLPGQTPPPPVLPGYDEYVAACCRRSLGQEPPALATNPPPKQQQYLEADRAYGFDPGPFPPLGLDPAAAPWVPPLSPPYPPYGASGRSEMSYPPPDTSRLGTLGTSPDPNEKANQSGPEMEGLDSHKRPLKLDTTTGRAQEMPPNMPPPDSSPKLSTDLMATLQQSTPPQPDESPT</sequence>